<gene>
    <name evidence="5" type="ORF">PK98_08865</name>
</gene>
<dbReference type="Proteomes" id="UP000030988">
    <property type="component" value="Unassembled WGS sequence"/>
</dbReference>
<organism evidence="5 6">
    <name type="scientific">Croceibacterium mercuriale</name>
    <dbReference type="NCBI Taxonomy" id="1572751"/>
    <lineage>
        <taxon>Bacteria</taxon>
        <taxon>Pseudomonadati</taxon>
        <taxon>Pseudomonadota</taxon>
        <taxon>Alphaproteobacteria</taxon>
        <taxon>Sphingomonadales</taxon>
        <taxon>Erythrobacteraceae</taxon>
        <taxon>Croceibacterium</taxon>
    </lineage>
</organism>
<dbReference type="GO" id="GO:0006729">
    <property type="term" value="P:tetrahydrobiopterin biosynthetic process"/>
    <property type="evidence" value="ECO:0007669"/>
    <property type="project" value="InterPro"/>
</dbReference>
<name>A0A0B2BZK1_9SPHN</name>
<dbReference type="EC" id="4.2.1.96" evidence="4"/>
<protein>
    <recommendedName>
        <fullName evidence="4">Putative pterin-4-alpha-carbinolamine dehydratase</fullName>
        <shortName evidence="4">PHS</shortName>
        <ecNumber evidence="4">4.2.1.96</ecNumber>
    </recommendedName>
    <alternativeName>
        <fullName evidence="4">4-alpha-hydroxy-tetrahydropterin dehydratase</fullName>
    </alternativeName>
    <alternativeName>
        <fullName evidence="4">Pterin carbinolamine dehydratase</fullName>
        <shortName evidence="4">PCD</shortName>
    </alternativeName>
</protein>
<dbReference type="PANTHER" id="PTHR12599:SF0">
    <property type="entry name" value="PTERIN-4-ALPHA-CARBINOLAMINE DEHYDRATASE"/>
    <property type="match status" value="1"/>
</dbReference>
<evidence type="ECO:0000313" key="6">
    <source>
        <dbReference type="Proteomes" id="UP000030988"/>
    </source>
</evidence>
<comment type="catalytic activity">
    <reaction evidence="1 4">
        <text>(4aS,6R)-4a-hydroxy-L-erythro-5,6,7,8-tetrahydrobiopterin = (6R)-L-erythro-6,7-dihydrobiopterin + H2O</text>
        <dbReference type="Rhea" id="RHEA:11920"/>
        <dbReference type="ChEBI" id="CHEBI:15377"/>
        <dbReference type="ChEBI" id="CHEBI:15642"/>
        <dbReference type="ChEBI" id="CHEBI:43120"/>
        <dbReference type="EC" id="4.2.1.96"/>
    </reaction>
</comment>
<comment type="similarity">
    <text evidence="2 4">Belongs to the pterin-4-alpha-carbinolamine dehydratase family.</text>
</comment>
<evidence type="ECO:0000256" key="3">
    <source>
        <dbReference type="ARBA" id="ARBA00023239"/>
    </source>
</evidence>
<dbReference type="EMBL" id="JTDN01000001">
    <property type="protein sequence ID" value="KHL26874.1"/>
    <property type="molecule type" value="Genomic_DNA"/>
</dbReference>
<evidence type="ECO:0000256" key="2">
    <source>
        <dbReference type="ARBA" id="ARBA00006472"/>
    </source>
</evidence>
<accession>A0A0B2BZK1</accession>
<dbReference type="GO" id="GO:0008124">
    <property type="term" value="F:4-alpha-hydroxytetrahydrobiopterin dehydratase activity"/>
    <property type="evidence" value="ECO:0007669"/>
    <property type="project" value="UniProtKB-UniRule"/>
</dbReference>
<reference evidence="5 6" key="1">
    <citation type="submission" date="2014-11" db="EMBL/GenBank/DDBJ databases">
        <title>Draft genome sequence of Kirrobacter mercurialis.</title>
        <authorList>
            <person name="Coil D.A."/>
            <person name="Eisen J.A."/>
        </authorList>
    </citation>
    <scope>NUCLEOTIDE SEQUENCE [LARGE SCALE GENOMIC DNA]</scope>
    <source>
        <strain evidence="5 6">Coronado</strain>
    </source>
</reference>
<dbReference type="InterPro" id="IPR036428">
    <property type="entry name" value="PCD_sf"/>
</dbReference>
<dbReference type="AlphaFoldDB" id="A0A0B2BZK1"/>
<dbReference type="HAMAP" id="MF_00434">
    <property type="entry name" value="Pterin_4_alpha"/>
    <property type="match status" value="1"/>
</dbReference>
<comment type="caution">
    <text evidence="5">The sequence shown here is derived from an EMBL/GenBank/DDBJ whole genome shotgun (WGS) entry which is preliminary data.</text>
</comment>
<keyword evidence="6" id="KW-1185">Reference proteome</keyword>
<dbReference type="STRING" id="1572751.PK98_08865"/>
<dbReference type="Gene3D" id="3.30.1360.20">
    <property type="entry name" value="Transcriptional coactivator/pterin dehydratase"/>
    <property type="match status" value="1"/>
</dbReference>
<proteinExistence type="inferred from homology"/>
<sequence>MIAPLTPEQRIAALHAMPHWTYDPDRRAFYRALRLADFAEAIGLMMRIAVVAEKADHHPEWFNVYNRLEIWLTTHDAGDVSQRDIDLAQAIDGFVPIDRHG</sequence>
<dbReference type="SUPFAM" id="SSF55248">
    <property type="entry name" value="PCD-like"/>
    <property type="match status" value="1"/>
</dbReference>
<evidence type="ECO:0000313" key="5">
    <source>
        <dbReference type="EMBL" id="KHL26874.1"/>
    </source>
</evidence>
<evidence type="ECO:0000256" key="4">
    <source>
        <dbReference type="HAMAP-Rule" id="MF_00434"/>
    </source>
</evidence>
<dbReference type="Pfam" id="PF01329">
    <property type="entry name" value="Pterin_4a"/>
    <property type="match status" value="1"/>
</dbReference>
<evidence type="ECO:0000256" key="1">
    <source>
        <dbReference type="ARBA" id="ARBA00001554"/>
    </source>
</evidence>
<dbReference type="InterPro" id="IPR001533">
    <property type="entry name" value="Pterin_deHydtase"/>
</dbReference>
<dbReference type="PANTHER" id="PTHR12599">
    <property type="entry name" value="PTERIN-4-ALPHA-CARBINOLAMINE DEHYDRATASE"/>
    <property type="match status" value="1"/>
</dbReference>
<keyword evidence="3 4" id="KW-0456">Lyase</keyword>